<name>A0A409WP84_PSICY</name>
<feature type="compositionally biased region" description="Polar residues" evidence="1">
    <location>
        <begin position="513"/>
        <end position="524"/>
    </location>
</feature>
<dbReference type="OrthoDB" id="3364069at2759"/>
<feature type="transmembrane region" description="Helical" evidence="2">
    <location>
        <begin position="628"/>
        <end position="646"/>
    </location>
</feature>
<feature type="transmembrane region" description="Helical" evidence="2">
    <location>
        <begin position="266"/>
        <end position="291"/>
    </location>
</feature>
<feature type="region of interest" description="Disordered" evidence="1">
    <location>
        <begin position="133"/>
        <end position="206"/>
    </location>
</feature>
<keyword evidence="2" id="KW-0812">Transmembrane</keyword>
<keyword evidence="2" id="KW-0472">Membrane</keyword>
<reference evidence="3 4" key="1">
    <citation type="journal article" date="2018" name="Evol. Lett.">
        <title>Horizontal gene cluster transfer increased hallucinogenic mushroom diversity.</title>
        <authorList>
            <person name="Reynolds H.T."/>
            <person name="Vijayakumar V."/>
            <person name="Gluck-Thaler E."/>
            <person name="Korotkin H.B."/>
            <person name="Matheny P.B."/>
            <person name="Slot J.C."/>
        </authorList>
    </citation>
    <scope>NUCLEOTIDE SEQUENCE [LARGE SCALE GENOMIC DNA]</scope>
    <source>
        <strain evidence="3 4">2631</strain>
    </source>
</reference>
<keyword evidence="2" id="KW-1133">Transmembrane helix</keyword>
<feature type="compositionally biased region" description="Basic and acidic residues" evidence="1">
    <location>
        <begin position="146"/>
        <end position="158"/>
    </location>
</feature>
<feature type="region of interest" description="Disordered" evidence="1">
    <location>
        <begin position="79"/>
        <end position="113"/>
    </location>
</feature>
<keyword evidence="4" id="KW-1185">Reference proteome</keyword>
<feature type="region of interest" description="Disordered" evidence="1">
    <location>
        <begin position="463"/>
        <end position="527"/>
    </location>
</feature>
<dbReference type="InParanoid" id="A0A409WP84"/>
<feature type="transmembrane region" description="Helical" evidence="2">
    <location>
        <begin position="707"/>
        <end position="727"/>
    </location>
</feature>
<evidence type="ECO:0000256" key="2">
    <source>
        <dbReference type="SAM" id="Phobius"/>
    </source>
</evidence>
<feature type="transmembrane region" description="Helical" evidence="2">
    <location>
        <begin position="350"/>
        <end position="370"/>
    </location>
</feature>
<evidence type="ECO:0000313" key="4">
    <source>
        <dbReference type="Proteomes" id="UP000283269"/>
    </source>
</evidence>
<dbReference type="AlphaFoldDB" id="A0A409WP84"/>
<evidence type="ECO:0000256" key="1">
    <source>
        <dbReference type="SAM" id="MobiDB-lite"/>
    </source>
</evidence>
<proteinExistence type="predicted"/>
<gene>
    <name evidence="3" type="ORF">CVT25_003608</name>
</gene>
<accession>A0A409WP84</accession>
<dbReference type="STRING" id="93625.A0A409WP84"/>
<dbReference type="Proteomes" id="UP000283269">
    <property type="component" value="Unassembled WGS sequence"/>
</dbReference>
<comment type="caution">
    <text evidence="3">The sequence shown here is derived from an EMBL/GenBank/DDBJ whole genome shotgun (WGS) entry which is preliminary data.</text>
</comment>
<evidence type="ECO:0000313" key="3">
    <source>
        <dbReference type="EMBL" id="PPQ80325.1"/>
    </source>
</evidence>
<protein>
    <submittedName>
        <fullName evidence="3">Uncharacterized protein</fullName>
    </submittedName>
</protein>
<dbReference type="EMBL" id="NHYD01003335">
    <property type="protein sequence ID" value="PPQ80325.1"/>
    <property type="molecule type" value="Genomic_DNA"/>
</dbReference>
<feature type="transmembrane region" description="Helical" evidence="2">
    <location>
        <begin position="677"/>
        <end position="700"/>
    </location>
</feature>
<organism evidence="3 4">
    <name type="scientific">Psilocybe cyanescens</name>
    <dbReference type="NCBI Taxonomy" id="93625"/>
    <lineage>
        <taxon>Eukaryota</taxon>
        <taxon>Fungi</taxon>
        <taxon>Dikarya</taxon>
        <taxon>Basidiomycota</taxon>
        <taxon>Agaricomycotina</taxon>
        <taxon>Agaricomycetes</taxon>
        <taxon>Agaricomycetidae</taxon>
        <taxon>Agaricales</taxon>
        <taxon>Agaricineae</taxon>
        <taxon>Strophariaceae</taxon>
        <taxon>Psilocybe</taxon>
    </lineage>
</organism>
<sequence length="731" mass="80805">MDSKRARLPVVHKLSLSPIYGAAGPNNAEQLVNDVDYAELGSSVPLPPQSQTKRWRLLLGTSSLTRYLKSLGAIKNVDSNVTPSEPSRSYHNERGSGTKGLAPVQNQRSGSLSRPFHIRLDVDNCSYLRDAVGANPNPKSSPTYFDGHRTCSPDEYRRSTSSSTRQILNRVPEEMEASPSDADAQERQTTNGDRENDNNGAHRYYGSVGYGSAAPTTLGAGSRHVEGVLVDQDDEDSDLSEEEEEWFLDEELAREGLYRGNYKNLVALYTLVPFSTILAFVFLALLPILAFRSSTPSPFPYPPYLPFPLPELLTSTALWSLSHMLRDFLYAISSSSASVLPVPSHRFPTLIPILTSILSALLQSASSLFFRQLAIPILLIPYYSTEHLDLNAQVFEGHVADLHKRHFPTWQNDAFRRVWWVALGWAAAEAVVGIKQGYESIALYKDVLVTAKIHPANKVESMALRGDEEDQSGRAASHTPVAKYRAVTPAQSHLAEEEDSNPTPTQRDRQDSFIGNSNSQNSPTAARPIKRTLSDSLSSVISGSHSQYGDHRLSSVAYGEREPLLKVDIHSGILTQHPLNGGSRLSVEDEVERDLDQLLACKSREELEEVYGIPVIRIPVFISCLHRINSILSSLGICLLLTAAYMRSTFAYTHSSTGDSVSVFPSTDQYPPSNRPLAYTIPPILIVQAFMSMMHTPWILPRIGIHTFVYVELLISLGLFFGGLGVWEVLT</sequence>